<dbReference type="Proteomes" id="UP000887579">
    <property type="component" value="Unplaced"/>
</dbReference>
<name>A0AC34G0R7_9BILA</name>
<sequence>MTFSQQDADKIYEQYQIETGKHFAAQDAKGLTSMYHPDSILISQGEWAAYGLKEILKKNVEIIKMPFNFDVKPEGTTFSNNGEFIYHKSNFFHKQDPKKSGWYSIILKRGDDGKYLVYHDIFNMKALF</sequence>
<evidence type="ECO:0000313" key="2">
    <source>
        <dbReference type="WBParaSite" id="ES5_v2.g23324.t1"/>
    </source>
</evidence>
<reference evidence="2" key="1">
    <citation type="submission" date="2022-11" db="UniProtKB">
        <authorList>
            <consortium name="WormBaseParasite"/>
        </authorList>
    </citation>
    <scope>IDENTIFICATION</scope>
</reference>
<dbReference type="WBParaSite" id="ES5_v2.g23324.t1">
    <property type="protein sequence ID" value="ES5_v2.g23324.t1"/>
    <property type="gene ID" value="ES5_v2.g23324"/>
</dbReference>
<accession>A0AC34G0R7</accession>
<evidence type="ECO:0000313" key="1">
    <source>
        <dbReference type="Proteomes" id="UP000887579"/>
    </source>
</evidence>
<proteinExistence type="predicted"/>
<protein>
    <submittedName>
        <fullName evidence="2">DUF4440 domain-containing protein</fullName>
    </submittedName>
</protein>
<organism evidence="1 2">
    <name type="scientific">Panagrolaimus sp. ES5</name>
    <dbReference type="NCBI Taxonomy" id="591445"/>
    <lineage>
        <taxon>Eukaryota</taxon>
        <taxon>Metazoa</taxon>
        <taxon>Ecdysozoa</taxon>
        <taxon>Nematoda</taxon>
        <taxon>Chromadorea</taxon>
        <taxon>Rhabditida</taxon>
        <taxon>Tylenchina</taxon>
        <taxon>Panagrolaimomorpha</taxon>
        <taxon>Panagrolaimoidea</taxon>
        <taxon>Panagrolaimidae</taxon>
        <taxon>Panagrolaimus</taxon>
    </lineage>
</organism>